<protein>
    <submittedName>
        <fullName evidence="2">Uncharacterized protein</fullName>
    </submittedName>
</protein>
<reference evidence="2" key="1">
    <citation type="submission" date="2013-12" db="EMBL/GenBank/DDBJ databases">
        <title>A Varibaculum cambriense genome reconstructed from a premature infant gut community with otherwise low bacterial novelty that shifts toward anaerobic metabolism during the third week of life.</title>
        <authorList>
            <person name="Brown C.T."/>
            <person name="Sharon I."/>
            <person name="Thomas B.C."/>
            <person name="Castelle C.J."/>
            <person name="Morowitz M.J."/>
            <person name="Banfield J.F."/>
        </authorList>
    </citation>
    <scope>NUCLEOTIDE SEQUENCE</scope>
</reference>
<accession>W1XQC9</accession>
<dbReference type="EMBL" id="AZMM01013110">
    <property type="protein sequence ID" value="ETJ32432.1"/>
    <property type="molecule type" value="Genomic_DNA"/>
</dbReference>
<gene>
    <name evidence="2" type="ORF">Q604_UNBC13110G0001</name>
</gene>
<dbReference type="AlphaFoldDB" id="W1XQC9"/>
<organism evidence="2">
    <name type="scientific">human gut metagenome</name>
    <dbReference type="NCBI Taxonomy" id="408170"/>
    <lineage>
        <taxon>unclassified sequences</taxon>
        <taxon>metagenomes</taxon>
        <taxon>organismal metagenomes</taxon>
    </lineage>
</organism>
<sequence length="67" mass="7804">YDLIETIICQLLGCLSTYKFIYFIESKVEDDLSWIRINGAIVGAVAGLLVWTFLEYVYMPFWQQFVG</sequence>
<keyword evidence="1" id="KW-1133">Transmembrane helix</keyword>
<evidence type="ECO:0000256" key="1">
    <source>
        <dbReference type="SAM" id="Phobius"/>
    </source>
</evidence>
<keyword evidence="1" id="KW-0812">Transmembrane</keyword>
<dbReference type="Pfam" id="PF04286">
    <property type="entry name" value="DUF445"/>
    <property type="match status" value="1"/>
</dbReference>
<comment type="caution">
    <text evidence="2">The sequence shown here is derived from an EMBL/GenBank/DDBJ whole genome shotgun (WGS) entry which is preliminary data.</text>
</comment>
<proteinExistence type="predicted"/>
<feature type="non-terminal residue" evidence="2">
    <location>
        <position position="1"/>
    </location>
</feature>
<name>W1XQC9_9ZZZZ</name>
<feature type="transmembrane region" description="Helical" evidence="1">
    <location>
        <begin position="34"/>
        <end position="54"/>
    </location>
</feature>
<evidence type="ECO:0000313" key="2">
    <source>
        <dbReference type="EMBL" id="ETJ32432.1"/>
    </source>
</evidence>
<keyword evidence="1" id="KW-0472">Membrane</keyword>
<dbReference type="InterPro" id="IPR007383">
    <property type="entry name" value="DUF445"/>
</dbReference>